<keyword evidence="2 5" id="KW-0808">Transferase</keyword>
<dbReference type="InterPro" id="IPR022928">
    <property type="entry name" value="RNA_2'-PTrans_KptA"/>
</dbReference>
<proteinExistence type="inferred from homology"/>
<dbReference type="PANTHER" id="PTHR12684:SF2">
    <property type="entry name" value="TRNA 2'-PHOSPHOTRANSFERASE 1"/>
    <property type="match status" value="1"/>
</dbReference>
<evidence type="ECO:0000256" key="5">
    <source>
        <dbReference type="HAMAP-Rule" id="MF_00299"/>
    </source>
</evidence>
<accession>A0A252F7Y1</accession>
<comment type="similarity">
    <text evidence="1 5">Belongs to the KptA/TPT1 family.</text>
</comment>
<dbReference type="GO" id="GO:0003950">
    <property type="term" value="F:NAD+ poly-ADP-ribosyltransferase activity"/>
    <property type="evidence" value="ECO:0007669"/>
    <property type="project" value="InterPro"/>
</dbReference>
<dbReference type="AlphaFoldDB" id="A0A252F7Y1"/>
<comment type="function">
    <text evidence="4 5">Removes the 2'-phosphate from RNA via an intermediate in which the phosphate is ADP-ribosylated by NAD followed by a presumed transesterification to release the RNA and generate ADP-ribose 1''-2''-cyclic phosphate (APPR&gt;P). May function as an ADP-ribosylase.</text>
</comment>
<comment type="caution">
    <text evidence="6">The sequence shown here is derived from an EMBL/GenBank/DDBJ whole genome shotgun (WGS) entry which is preliminary data.</text>
</comment>
<dbReference type="EC" id="2.7.1.-" evidence="5"/>
<dbReference type="HAMAP" id="MF_00299">
    <property type="entry name" value="KptA"/>
    <property type="match status" value="1"/>
</dbReference>
<dbReference type="Gene3D" id="3.20.170.30">
    <property type="match status" value="1"/>
</dbReference>
<dbReference type="RefSeq" id="WP_087016949.1">
    <property type="nucleotide sequence ID" value="NZ_CP178353.1"/>
</dbReference>
<dbReference type="InterPro" id="IPR002745">
    <property type="entry name" value="Ptrans_KptA/Tpt1"/>
</dbReference>
<dbReference type="Proteomes" id="UP000194903">
    <property type="component" value="Unassembled WGS sequence"/>
</dbReference>
<dbReference type="EMBL" id="NHOC01000001">
    <property type="protein sequence ID" value="OUM21879.1"/>
    <property type="molecule type" value="Genomic_DNA"/>
</dbReference>
<evidence type="ECO:0000313" key="7">
    <source>
        <dbReference type="Proteomes" id="UP000194903"/>
    </source>
</evidence>
<dbReference type="OrthoDB" id="4537997at2"/>
<evidence type="ECO:0000256" key="1">
    <source>
        <dbReference type="ARBA" id="ARBA00009836"/>
    </source>
</evidence>
<reference evidence="6 7" key="1">
    <citation type="submission" date="2017-05" db="EMBL/GenBank/DDBJ databases">
        <title>Butyricicoccus porcorum sp. nov. a butyrate-producing bacterium from the swine intestinal tract.</title>
        <authorList>
            <person name="Trachsel J."/>
            <person name="Humphrey S."/>
            <person name="Allen H.K."/>
        </authorList>
    </citation>
    <scope>NUCLEOTIDE SEQUENCE [LARGE SCALE GENOMIC DNA]</scope>
    <source>
        <strain evidence="6">BB10</strain>
    </source>
</reference>
<keyword evidence="7" id="KW-1185">Reference proteome</keyword>
<dbReference type="Pfam" id="PF01885">
    <property type="entry name" value="PTS_2-RNA"/>
    <property type="match status" value="1"/>
</dbReference>
<dbReference type="PANTHER" id="PTHR12684">
    <property type="entry name" value="PUTATIVE PHOSPHOTRANSFERASE"/>
    <property type="match status" value="1"/>
</dbReference>
<protein>
    <recommendedName>
        <fullName evidence="5">Probable RNA 2'-phosphotransferase</fullName>
        <ecNumber evidence="5">2.7.1.-</ecNumber>
    </recommendedName>
</protein>
<dbReference type="GO" id="GO:0006388">
    <property type="term" value="P:tRNA splicing, via endonucleolytic cleavage and ligation"/>
    <property type="evidence" value="ECO:0007669"/>
    <property type="project" value="UniProtKB-UniRule"/>
</dbReference>
<organism evidence="6 7">
    <name type="scientific">Butyricicoccus porcorum</name>
    <dbReference type="NCBI Taxonomy" id="1945634"/>
    <lineage>
        <taxon>Bacteria</taxon>
        <taxon>Bacillati</taxon>
        <taxon>Bacillota</taxon>
        <taxon>Clostridia</taxon>
        <taxon>Eubacteriales</taxon>
        <taxon>Butyricicoccaceae</taxon>
        <taxon>Butyricicoccus</taxon>
    </lineage>
</organism>
<evidence type="ECO:0000313" key="6">
    <source>
        <dbReference type="EMBL" id="OUM21879.1"/>
    </source>
</evidence>
<dbReference type="Gene3D" id="1.10.10.970">
    <property type="entry name" value="RNA 2'-phosphotransferase, Tpt1/KptA family, N-terminal domain"/>
    <property type="match status" value="1"/>
</dbReference>
<evidence type="ECO:0000256" key="3">
    <source>
        <dbReference type="ARBA" id="ARBA00023027"/>
    </source>
</evidence>
<dbReference type="InterPro" id="IPR042081">
    <property type="entry name" value="RNA_2'-PTrans_C"/>
</dbReference>
<name>A0A252F7Y1_9FIRM</name>
<gene>
    <name evidence="5" type="primary">kptA</name>
    <name evidence="6" type="ORF">CBW42_01275</name>
</gene>
<keyword evidence="3 5" id="KW-0520">NAD</keyword>
<sequence>MSRSQDPLTRLSKFISLILRHHPEAIGIVIDEHGWADTQELLDGINATGKHRISLPVLEEIVRTDSKQRYSFSEDRRKIRANQGHSIPVDLELSPKMPPAVLYHGTGLKYVPSIERQGLLHMRRLYVHLSRDIDTAVAVGQRHGTCFVYRVDAAQMARDGLLFYESVNHVWLTEHVPARYLHPIDG</sequence>
<dbReference type="InterPro" id="IPR042080">
    <property type="entry name" value="RNA_2'-PTrans_N"/>
</dbReference>
<evidence type="ECO:0000256" key="4">
    <source>
        <dbReference type="ARBA" id="ARBA00025212"/>
    </source>
</evidence>
<dbReference type="GO" id="GO:0000215">
    <property type="term" value="F:tRNA 2'-phosphotransferase activity"/>
    <property type="evidence" value="ECO:0007669"/>
    <property type="project" value="TreeGrafter"/>
</dbReference>
<evidence type="ECO:0000256" key="2">
    <source>
        <dbReference type="ARBA" id="ARBA00022679"/>
    </source>
</evidence>
<dbReference type="SUPFAM" id="SSF56399">
    <property type="entry name" value="ADP-ribosylation"/>
    <property type="match status" value="1"/>
</dbReference>